<evidence type="ECO:0000256" key="1">
    <source>
        <dbReference type="ARBA" id="ARBA00001957"/>
    </source>
</evidence>
<dbReference type="InterPro" id="IPR020806">
    <property type="entry name" value="PKS_PP-bd"/>
</dbReference>
<dbReference type="InterPro" id="IPR009081">
    <property type="entry name" value="PP-bd_ACP"/>
</dbReference>
<gene>
    <name evidence="7" type="ORF">Xkoz_00003</name>
    <name evidence="6" type="ORF">Xkoz_03246</name>
</gene>
<evidence type="ECO:0000256" key="2">
    <source>
        <dbReference type="ARBA" id="ARBA00006432"/>
    </source>
</evidence>
<keyword evidence="8" id="KW-1185">Reference proteome</keyword>
<dbReference type="SUPFAM" id="SSF47336">
    <property type="entry name" value="ACP-like"/>
    <property type="match status" value="1"/>
</dbReference>
<dbReference type="InterPro" id="IPR036736">
    <property type="entry name" value="ACP-like_sf"/>
</dbReference>
<organism evidence="7 8">
    <name type="scientific">Xenorhabdus kozodoii</name>
    <dbReference type="NCBI Taxonomy" id="351676"/>
    <lineage>
        <taxon>Bacteria</taxon>
        <taxon>Pseudomonadati</taxon>
        <taxon>Pseudomonadota</taxon>
        <taxon>Gammaproteobacteria</taxon>
        <taxon>Enterobacterales</taxon>
        <taxon>Morganellaceae</taxon>
        <taxon>Xenorhabdus</taxon>
    </lineage>
</organism>
<dbReference type="Gene3D" id="3.40.50.12780">
    <property type="entry name" value="N-terminal domain of ligase-like"/>
    <property type="match status" value="1"/>
</dbReference>
<dbReference type="Pfam" id="PF00550">
    <property type="entry name" value="PP-binding"/>
    <property type="match status" value="1"/>
</dbReference>
<keyword evidence="3" id="KW-0596">Phosphopantetheine</keyword>
<dbReference type="Pfam" id="PF00501">
    <property type="entry name" value="AMP-binding"/>
    <property type="match status" value="1"/>
</dbReference>
<dbReference type="PROSITE" id="PS50075">
    <property type="entry name" value="CARRIER"/>
    <property type="match status" value="1"/>
</dbReference>
<dbReference type="FunFam" id="2.30.38.10:FF:000001">
    <property type="entry name" value="Non-ribosomal peptide synthetase PvdI"/>
    <property type="match status" value="1"/>
</dbReference>
<dbReference type="FunFam" id="3.30.300.30:FF:000010">
    <property type="entry name" value="Enterobactin synthetase component F"/>
    <property type="match status" value="1"/>
</dbReference>
<dbReference type="InterPro" id="IPR045851">
    <property type="entry name" value="AMP-bd_C_sf"/>
</dbReference>
<reference evidence="7 8" key="1">
    <citation type="journal article" date="2017" name="Nat. Microbiol.">
        <title>Natural product diversity associated with the nematode symbionts Photorhabdus and Xenorhabdus.</title>
        <authorList>
            <person name="Tobias N.J."/>
            <person name="Wolff H."/>
            <person name="Djahanschiri B."/>
            <person name="Grundmann F."/>
            <person name="Kronenwerth M."/>
            <person name="Shi Y.M."/>
            <person name="Simonyi S."/>
            <person name="Grun P."/>
            <person name="Shapiro-Ilan D."/>
            <person name="Pidot S.J."/>
            <person name="Stinear T.P."/>
            <person name="Ebersberger I."/>
            <person name="Bode H.B."/>
        </authorList>
    </citation>
    <scope>NUCLEOTIDE SEQUENCE [LARGE SCALE GENOMIC DNA]</scope>
    <source>
        <strain evidence="7 8">DSM 17907</strain>
    </source>
</reference>
<dbReference type="AlphaFoldDB" id="A0A2D0LH67"/>
<dbReference type="Gene3D" id="1.10.1200.10">
    <property type="entry name" value="ACP-like"/>
    <property type="match status" value="1"/>
</dbReference>
<accession>A0A2D0LH67</accession>
<evidence type="ECO:0000313" key="7">
    <source>
        <dbReference type="EMBL" id="PHM74995.1"/>
    </source>
</evidence>
<evidence type="ECO:0000313" key="8">
    <source>
        <dbReference type="Proteomes" id="UP000221101"/>
    </source>
</evidence>
<dbReference type="GO" id="GO:0043041">
    <property type="term" value="P:amino acid activation for nonribosomal peptide biosynthetic process"/>
    <property type="evidence" value="ECO:0007669"/>
    <property type="project" value="TreeGrafter"/>
</dbReference>
<dbReference type="PANTHER" id="PTHR45527">
    <property type="entry name" value="NONRIBOSOMAL PEPTIDE SYNTHETASE"/>
    <property type="match status" value="1"/>
</dbReference>
<dbReference type="FunFam" id="1.10.1200.10:FF:000005">
    <property type="entry name" value="Nonribosomal peptide synthetase 1"/>
    <property type="match status" value="1"/>
</dbReference>
<dbReference type="EMBL" id="NJCX01000001">
    <property type="protein sequence ID" value="PHM74995.1"/>
    <property type="molecule type" value="Genomic_DNA"/>
</dbReference>
<dbReference type="InterPro" id="IPR042099">
    <property type="entry name" value="ANL_N_sf"/>
</dbReference>
<sequence>MIATTLKLDNQNLPPFDGAIPIGYPLPNTRIYILDTQGRPAPIGVRGEIHIGGAGVARGYLNKPEMTAEKFIPDPFSTQPNARMYKTGDLGRWLPNGMIDYLGRNDFQVKIRGFRIELGEIEAQLAACEGVRDAVVIARTEETGDKRLVAYVIPQSGFTPDANSLREQLNRRLASYMVPAAFVMLAAFPLTGSGKLDRKALPAPDRSAIASRDYEAPQGEIEQQVAAILQSLLGLEQIGRHDSFFDLGGNSLSIIQLMARLRDKFQLEVSIQDIFTHPELSELAELIASRQIETFFAPEDIESLQKELENLSEDELRALLNGESELNE</sequence>
<evidence type="ECO:0000259" key="5">
    <source>
        <dbReference type="PROSITE" id="PS50075"/>
    </source>
</evidence>
<feature type="domain" description="Carrier" evidence="5">
    <location>
        <begin position="216"/>
        <end position="291"/>
    </location>
</feature>
<dbReference type="InterPro" id="IPR025110">
    <property type="entry name" value="AMP-bd_C"/>
</dbReference>
<dbReference type="SUPFAM" id="SSF56801">
    <property type="entry name" value="Acetyl-CoA synthetase-like"/>
    <property type="match status" value="1"/>
</dbReference>
<dbReference type="Proteomes" id="UP000221101">
    <property type="component" value="Unassembled WGS sequence"/>
</dbReference>
<evidence type="ECO:0000256" key="3">
    <source>
        <dbReference type="ARBA" id="ARBA00022450"/>
    </source>
</evidence>
<keyword evidence="4" id="KW-0597">Phosphoprotein</keyword>
<dbReference type="InterPro" id="IPR000873">
    <property type="entry name" value="AMP-dep_synth/lig_dom"/>
</dbReference>
<proteinExistence type="inferred from homology"/>
<dbReference type="GO" id="GO:0044550">
    <property type="term" value="P:secondary metabolite biosynthetic process"/>
    <property type="evidence" value="ECO:0007669"/>
    <property type="project" value="TreeGrafter"/>
</dbReference>
<dbReference type="Gene3D" id="3.30.300.30">
    <property type="match status" value="1"/>
</dbReference>
<dbReference type="EMBL" id="NJCX01000027">
    <property type="protein sequence ID" value="PHM70061.1"/>
    <property type="molecule type" value="Genomic_DNA"/>
</dbReference>
<evidence type="ECO:0000313" key="6">
    <source>
        <dbReference type="EMBL" id="PHM70061.1"/>
    </source>
</evidence>
<dbReference type="GO" id="GO:0031177">
    <property type="term" value="F:phosphopantetheine binding"/>
    <property type="evidence" value="ECO:0007669"/>
    <property type="project" value="InterPro"/>
</dbReference>
<protein>
    <submittedName>
        <fullName evidence="7">Amino acid adenylation</fullName>
    </submittedName>
</protein>
<comment type="cofactor">
    <cofactor evidence="1">
        <name>pantetheine 4'-phosphate</name>
        <dbReference type="ChEBI" id="CHEBI:47942"/>
    </cofactor>
</comment>
<comment type="caution">
    <text evidence="7">The sequence shown here is derived from an EMBL/GenBank/DDBJ whole genome shotgun (WGS) entry which is preliminary data.</text>
</comment>
<evidence type="ECO:0000256" key="4">
    <source>
        <dbReference type="ARBA" id="ARBA00022553"/>
    </source>
</evidence>
<comment type="similarity">
    <text evidence="2">Belongs to the ATP-dependent AMP-binding enzyme family.</text>
</comment>
<dbReference type="Pfam" id="PF13193">
    <property type="entry name" value="AMP-binding_C"/>
    <property type="match status" value="1"/>
</dbReference>
<dbReference type="PANTHER" id="PTHR45527:SF1">
    <property type="entry name" value="FATTY ACID SYNTHASE"/>
    <property type="match status" value="1"/>
</dbReference>
<dbReference type="GO" id="GO:0005737">
    <property type="term" value="C:cytoplasm"/>
    <property type="evidence" value="ECO:0007669"/>
    <property type="project" value="TreeGrafter"/>
</dbReference>
<dbReference type="SMART" id="SM00823">
    <property type="entry name" value="PKS_PP"/>
    <property type="match status" value="1"/>
</dbReference>
<name>A0A2D0LH67_9GAMM</name>